<sequence length="54" mass="6264">HLTSAGATYKCFIFTKFKLNNFNFILLSYLVLNKLELSILVHQLVNYCVPELKT</sequence>
<organism evidence="1">
    <name type="scientific">Lepeophtheirus salmonis</name>
    <name type="common">Salmon louse</name>
    <name type="synonym">Caligus salmonis</name>
    <dbReference type="NCBI Taxonomy" id="72036"/>
    <lineage>
        <taxon>Eukaryota</taxon>
        <taxon>Metazoa</taxon>
        <taxon>Ecdysozoa</taxon>
        <taxon>Arthropoda</taxon>
        <taxon>Crustacea</taxon>
        <taxon>Multicrustacea</taxon>
        <taxon>Hexanauplia</taxon>
        <taxon>Copepoda</taxon>
        <taxon>Siphonostomatoida</taxon>
        <taxon>Caligidae</taxon>
        <taxon>Lepeophtheirus</taxon>
    </lineage>
</organism>
<reference evidence="1" key="1">
    <citation type="submission" date="2014-05" db="EMBL/GenBank/DDBJ databases">
        <authorList>
            <person name="Chronopoulou M."/>
        </authorList>
    </citation>
    <scope>NUCLEOTIDE SEQUENCE</scope>
    <source>
        <tissue evidence="1">Whole organism</tissue>
    </source>
</reference>
<dbReference type="AlphaFoldDB" id="A0A0K2U328"/>
<protein>
    <submittedName>
        <fullName evidence="1">Uncharacterized protein</fullName>
    </submittedName>
</protein>
<proteinExistence type="predicted"/>
<name>A0A0K2U328_LEPSM</name>
<dbReference type="EMBL" id="HACA01015343">
    <property type="protein sequence ID" value="CDW32704.1"/>
    <property type="molecule type" value="Transcribed_RNA"/>
</dbReference>
<evidence type="ECO:0000313" key="1">
    <source>
        <dbReference type="EMBL" id="CDW32704.1"/>
    </source>
</evidence>
<feature type="non-terminal residue" evidence="1">
    <location>
        <position position="1"/>
    </location>
</feature>
<accession>A0A0K2U328</accession>